<evidence type="ECO:0000259" key="5">
    <source>
        <dbReference type="Pfam" id="PF00535"/>
    </source>
</evidence>
<gene>
    <name evidence="6" type="ORF">GXP67_11245</name>
</gene>
<evidence type="ECO:0000256" key="4">
    <source>
        <dbReference type="SAM" id="Phobius"/>
    </source>
</evidence>
<dbReference type="Pfam" id="PF00535">
    <property type="entry name" value="Glycos_transf_2"/>
    <property type="match status" value="1"/>
</dbReference>
<dbReference type="InterPro" id="IPR029044">
    <property type="entry name" value="Nucleotide-diphossugar_trans"/>
</dbReference>
<dbReference type="Gene3D" id="3.90.550.10">
    <property type="entry name" value="Spore Coat Polysaccharide Biosynthesis Protein SpsA, Chain A"/>
    <property type="match status" value="1"/>
</dbReference>
<feature type="transmembrane region" description="Helical" evidence="4">
    <location>
        <begin position="344"/>
        <end position="365"/>
    </location>
</feature>
<keyword evidence="2" id="KW-0328">Glycosyltransferase</keyword>
<accession>A0A6C0GGY0</accession>
<feature type="transmembrane region" description="Helical" evidence="4">
    <location>
        <begin position="320"/>
        <end position="338"/>
    </location>
</feature>
<dbReference type="PANTHER" id="PTHR43630:SF1">
    <property type="entry name" value="POLY-BETA-1,6-N-ACETYL-D-GLUCOSAMINE SYNTHASE"/>
    <property type="match status" value="1"/>
</dbReference>
<keyword evidence="7" id="KW-1185">Reference proteome</keyword>
<keyword evidence="4" id="KW-0812">Transmembrane</keyword>
<dbReference type="InterPro" id="IPR001173">
    <property type="entry name" value="Glyco_trans_2-like"/>
</dbReference>
<comment type="similarity">
    <text evidence="1">Belongs to the glycosyltransferase 2 family.</text>
</comment>
<sequence>MLLLSISIAYTFFTLFLIIKWIQLKTVDALAASIPHLRITVVIAIRNEEKNIIELLEDLNRQTFSSAQTEVIIVDDHSTDNTLSIIQFFQQRAIFTLHVLELKNYIPVPLSAGNYKKKAIEIAVHQATGELIATTDGDCRVGKYWLNSIAQYYQTHQARFISGPVTFHAEQTLFEHLQTVEFASLIGSGAVLLATGMPVMCNGANLAYSKEAFMAAGGYQDTAGSPSGDDIFLLQKINRLYPGKAFFLKSPEAIVHTRAKSSWQEFLQQRKRWASKWNLYQDKTASLIAIFIFISNFSLLIGLVLVMCQLYPLRMFLIQIAIRFGIEFVFLTLVLKFLNKQKNIPFILPLQLVYFLYVSLVGLITHRKGYEWKGRKLK</sequence>
<evidence type="ECO:0000256" key="2">
    <source>
        <dbReference type="ARBA" id="ARBA00022676"/>
    </source>
</evidence>
<evidence type="ECO:0000313" key="6">
    <source>
        <dbReference type="EMBL" id="QHT67179.1"/>
    </source>
</evidence>
<evidence type="ECO:0000256" key="3">
    <source>
        <dbReference type="ARBA" id="ARBA00022679"/>
    </source>
</evidence>
<keyword evidence="4" id="KW-1133">Transmembrane helix</keyword>
<reference evidence="6 7" key="1">
    <citation type="submission" date="2020-01" db="EMBL/GenBank/DDBJ databases">
        <authorList>
            <person name="Kim M.K."/>
        </authorList>
    </citation>
    <scope>NUCLEOTIDE SEQUENCE [LARGE SCALE GENOMIC DNA]</scope>
    <source>
        <strain evidence="6 7">172606-1</strain>
    </source>
</reference>
<organism evidence="6 7">
    <name type="scientific">Rhodocytophaga rosea</name>
    <dbReference type="NCBI Taxonomy" id="2704465"/>
    <lineage>
        <taxon>Bacteria</taxon>
        <taxon>Pseudomonadati</taxon>
        <taxon>Bacteroidota</taxon>
        <taxon>Cytophagia</taxon>
        <taxon>Cytophagales</taxon>
        <taxon>Rhodocytophagaceae</taxon>
        <taxon>Rhodocytophaga</taxon>
    </lineage>
</organism>
<dbReference type="RefSeq" id="WP_162443220.1">
    <property type="nucleotide sequence ID" value="NZ_CP048222.1"/>
</dbReference>
<proteinExistence type="inferred from homology"/>
<dbReference type="GO" id="GO:0016757">
    <property type="term" value="F:glycosyltransferase activity"/>
    <property type="evidence" value="ECO:0007669"/>
    <property type="project" value="UniProtKB-KW"/>
</dbReference>
<keyword evidence="3 6" id="KW-0808">Transferase</keyword>
<evidence type="ECO:0000313" key="7">
    <source>
        <dbReference type="Proteomes" id="UP000480178"/>
    </source>
</evidence>
<keyword evidence="4" id="KW-0472">Membrane</keyword>
<evidence type="ECO:0000256" key="1">
    <source>
        <dbReference type="ARBA" id="ARBA00006739"/>
    </source>
</evidence>
<dbReference type="KEGG" id="rhoz:GXP67_11245"/>
<dbReference type="SUPFAM" id="SSF53448">
    <property type="entry name" value="Nucleotide-diphospho-sugar transferases"/>
    <property type="match status" value="1"/>
</dbReference>
<dbReference type="Proteomes" id="UP000480178">
    <property type="component" value="Chromosome"/>
</dbReference>
<protein>
    <submittedName>
        <fullName evidence="6">Glycosyltransferase</fullName>
    </submittedName>
</protein>
<name>A0A6C0GGY0_9BACT</name>
<feature type="transmembrane region" description="Helical" evidence="4">
    <location>
        <begin position="285"/>
        <end position="308"/>
    </location>
</feature>
<dbReference type="PANTHER" id="PTHR43630">
    <property type="entry name" value="POLY-BETA-1,6-N-ACETYL-D-GLUCOSAMINE SYNTHASE"/>
    <property type="match status" value="1"/>
</dbReference>
<feature type="domain" description="Glycosyltransferase 2-like" evidence="5">
    <location>
        <begin position="40"/>
        <end position="180"/>
    </location>
</feature>
<dbReference type="EMBL" id="CP048222">
    <property type="protein sequence ID" value="QHT67179.1"/>
    <property type="molecule type" value="Genomic_DNA"/>
</dbReference>
<dbReference type="AlphaFoldDB" id="A0A6C0GGY0"/>